<feature type="binding site" evidence="9">
    <location>
        <begin position="420"/>
        <end position="422"/>
    </location>
    <ligand>
        <name>FAD</name>
        <dbReference type="ChEBI" id="CHEBI:57692"/>
    </ligand>
</feature>
<dbReference type="Gene3D" id="3.40.50.720">
    <property type="entry name" value="NAD(P)-binding Rossmann-like Domain"/>
    <property type="match status" value="1"/>
</dbReference>
<evidence type="ECO:0000256" key="1">
    <source>
        <dbReference type="ARBA" id="ARBA00001974"/>
    </source>
</evidence>
<dbReference type="EMBL" id="BTCM01000003">
    <property type="protein sequence ID" value="GMK56584.1"/>
    <property type="molecule type" value="Genomic_DNA"/>
</dbReference>
<feature type="binding site" evidence="9">
    <location>
        <position position="413"/>
    </location>
    <ligand>
        <name>FAD</name>
        <dbReference type="ChEBI" id="CHEBI:57692"/>
    </ligand>
</feature>
<reference evidence="11" key="1">
    <citation type="journal article" date="2023" name="BMC Genomics">
        <title>Chromosome-level genome assemblies of Cutaneotrichosporon spp. (Trichosporonales, Basidiomycota) reveal imbalanced evolution between nucleotide sequences and chromosome synteny.</title>
        <authorList>
            <person name="Kobayashi Y."/>
            <person name="Kayamori A."/>
            <person name="Aoki K."/>
            <person name="Shiwa Y."/>
            <person name="Matsutani M."/>
            <person name="Fujita N."/>
            <person name="Sugita T."/>
            <person name="Iwasaki W."/>
            <person name="Tanaka N."/>
            <person name="Takashima M."/>
        </authorList>
    </citation>
    <scope>NUCLEOTIDE SEQUENCE</scope>
    <source>
        <strain evidence="11">HIS016</strain>
    </source>
</reference>
<keyword evidence="12" id="KW-1185">Reference proteome</keyword>
<comment type="catalytic activity">
    <reaction evidence="7 8">
        <text>2 reduced [adrenodoxin] + NADP(+) + H(+) = 2 oxidized [adrenodoxin] + NADPH</text>
        <dbReference type="Rhea" id="RHEA:42312"/>
        <dbReference type="Rhea" id="RHEA-COMP:9998"/>
        <dbReference type="Rhea" id="RHEA-COMP:9999"/>
        <dbReference type="ChEBI" id="CHEBI:15378"/>
        <dbReference type="ChEBI" id="CHEBI:33737"/>
        <dbReference type="ChEBI" id="CHEBI:33738"/>
        <dbReference type="ChEBI" id="CHEBI:57783"/>
        <dbReference type="ChEBI" id="CHEBI:58349"/>
        <dbReference type="EC" id="1.18.1.6"/>
    </reaction>
</comment>
<feature type="binding site" evidence="10">
    <location>
        <begin position="205"/>
        <end position="208"/>
    </location>
    <ligand>
        <name>NADP(+)</name>
        <dbReference type="ChEBI" id="CHEBI:58349"/>
    </ligand>
</feature>
<dbReference type="InterPro" id="IPR055275">
    <property type="entry name" value="Ferredox_Rdtase"/>
</dbReference>
<feature type="binding site" evidence="9">
    <location>
        <position position="36"/>
    </location>
    <ligand>
        <name>FAD</name>
        <dbReference type="ChEBI" id="CHEBI:57692"/>
    </ligand>
</feature>
<dbReference type="InterPro" id="IPR021163">
    <property type="entry name" value="Ferredox_Rdtase_adrenod"/>
</dbReference>
<dbReference type="GO" id="GO:0016491">
    <property type="term" value="F:oxidoreductase activity"/>
    <property type="evidence" value="ECO:0007669"/>
    <property type="project" value="UniProtKB-KW"/>
</dbReference>
<dbReference type="PRINTS" id="PR00368">
    <property type="entry name" value="FADPNR"/>
</dbReference>
<dbReference type="AlphaFoldDB" id="A0AAD3TU44"/>
<feature type="binding site" evidence="9">
    <location>
        <position position="72"/>
    </location>
    <ligand>
        <name>FAD</name>
        <dbReference type="ChEBI" id="CHEBI:57692"/>
    </ligand>
</feature>
<evidence type="ECO:0000313" key="11">
    <source>
        <dbReference type="EMBL" id="GMK56584.1"/>
    </source>
</evidence>
<evidence type="ECO:0000256" key="8">
    <source>
        <dbReference type="PIRNR" id="PIRNR000362"/>
    </source>
</evidence>
<dbReference type="Proteomes" id="UP001222932">
    <property type="component" value="Unassembled WGS sequence"/>
</dbReference>
<protein>
    <recommendedName>
        <fullName evidence="8">NADPH:adrenodoxin oxidoreductase, mitochondrial</fullName>
        <ecNumber evidence="8">1.18.1.6</ecNumber>
    </recommendedName>
</protein>
<accession>A0AAD3TU44</accession>
<dbReference type="SUPFAM" id="SSF51971">
    <property type="entry name" value="Nucleotide-binding domain"/>
    <property type="match status" value="1"/>
</dbReference>
<evidence type="ECO:0000313" key="12">
    <source>
        <dbReference type="Proteomes" id="UP001222932"/>
    </source>
</evidence>
<dbReference type="PANTHER" id="PTHR48467">
    <property type="entry name" value="GLUTAMATE SYNTHASE 1 [NADH], CHLOROPLASTIC-LIKE"/>
    <property type="match status" value="1"/>
</dbReference>
<proteinExistence type="inferred from homology"/>
<comment type="caution">
    <text evidence="11">The sequence shown here is derived from an EMBL/GenBank/DDBJ whole genome shotgun (WGS) entry which is preliminary data.</text>
</comment>
<comment type="cofactor">
    <cofactor evidence="1 8 9">
        <name>FAD</name>
        <dbReference type="ChEBI" id="CHEBI:57692"/>
    </cofactor>
</comment>
<dbReference type="EC" id="1.18.1.6" evidence="8"/>
<dbReference type="InterPro" id="IPR036188">
    <property type="entry name" value="FAD/NAD-bd_sf"/>
</dbReference>
<feature type="binding site" evidence="9">
    <location>
        <position position="64"/>
    </location>
    <ligand>
        <name>FAD</name>
        <dbReference type="ChEBI" id="CHEBI:57692"/>
    </ligand>
</feature>
<evidence type="ECO:0000256" key="10">
    <source>
        <dbReference type="PIRSR" id="PIRSR000362-2"/>
    </source>
</evidence>
<evidence type="ECO:0000256" key="7">
    <source>
        <dbReference type="ARBA" id="ARBA00048933"/>
    </source>
</evidence>
<feature type="binding site" evidence="10">
    <location>
        <position position="261"/>
    </location>
    <ligand>
        <name>NADP(+)</name>
        <dbReference type="ChEBI" id="CHEBI:58349"/>
    </ligand>
</feature>
<dbReference type="PIRSF" id="PIRSF000362">
    <property type="entry name" value="FNR"/>
    <property type="match status" value="1"/>
</dbReference>
<reference evidence="11" key="2">
    <citation type="submission" date="2023-06" db="EMBL/GenBank/DDBJ databases">
        <authorList>
            <person name="Kobayashi Y."/>
            <person name="Kayamori A."/>
            <person name="Aoki K."/>
            <person name="Shiwa Y."/>
            <person name="Fujita N."/>
            <person name="Sugita T."/>
            <person name="Iwasaki W."/>
            <person name="Tanaka N."/>
            <person name="Takashima M."/>
        </authorList>
    </citation>
    <scope>NUCLEOTIDE SEQUENCE</scope>
    <source>
        <strain evidence="11">HIS016</strain>
    </source>
</reference>
<comment type="similarity">
    <text evidence="2 8">Belongs to the ferredoxin--NADP reductase type 1 family.</text>
</comment>
<keyword evidence="6 8" id="KW-0560">Oxidoreductase</keyword>
<sequence length="513" mass="55394">MLRLSRAPLGASCLLRAYSTASRASLKVAVIGSGPSGFYAASRILQLLPVSSDLGSNVQVDMYERLPTPYGLVRYGVAPDHPEVKNCQHKFDELASDSRFNFFGNVSVGTEPPPPSHDRLSSYTYPYALHIPLPDVAAHYNAIIFAYGASLSNPLGSVLGSTSTDTPLGNVYPALAFVGWYNGHPAFADLNPDLSSIRDVDIVGQGNVALDVARILLSPLSMLEKSDLPQNILDVLAKSEVERVRAVGRRGPAQVAFTTKELREMVKLGVNFPGVDAGLMAQAKEMAKGERARTRMLGLMDKPVDASGDKTFELAFLRSPVAFLPDESGNVRGVEWAINELVESERGMVARATDAREMSVSQMVIESVGYRSEPIDGESAIAPFDNKRGRLNNDGGRVLDDEGHVNGAYAAGWVARGPVGVIASTMQDAYGLVEALLEDYGEGWPDRPAGSPIPTKPESGVPEAIERGLKDGTVVDIPRWLQIDAAERELGKKAGREEREKFRTVEEMLEVLG</sequence>
<evidence type="ECO:0000256" key="4">
    <source>
        <dbReference type="ARBA" id="ARBA00022827"/>
    </source>
</evidence>
<feature type="binding site" evidence="10">
    <location>
        <begin position="249"/>
        <end position="250"/>
    </location>
    <ligand>
        <name>NADP(+)</name>
        <dbReference type="ChEBI" id="CHEBI:58349"/>
    </ligand>
</feature>
<dbReference type="Gene3D" id="3.50.50.60">
    <property type="entry name" value="FAD/NAD(P)-binding domain"/>
    <property type="match status" value="1"/>
</dbReference>
<keyword evidence="8" id="KW-0496">Mitochondrion</keyword>
<feature type="binding site" evidence="9">
    <location>
        <position position="108"/>
    </location>
    <ligand>
        <name>FAD</name>
        <dbReference type="ChEBI" id="CHEBI:57692"/>
    </ligand>
</feature>
<keyword evidence="5 8" id="KW-0521">NADP</keyword>
<evidence type="ECO:0000256" key="6">
    <source>
        <dbReference type="ARBA" id="ARBA00023002"/>
    </source>
</evidence>
<comment type="subcellular location">
    <subcellularLocation>
        <location evidence="8">Mitochondrion</location>
    </subcellularLocation>
</comment>
<keyword evidence="4 8" id="KW-0274">FAD</keyword>
<evidence type="ECO:0000256" key="2">
    <source>
        <dbReference type="ARBA" id="ARBA00008312"/>
    </source>
</evidence>
<feature type="binding site" evidence="10">
    <location>
        <position position="420"/>
    </location>
    <ligand>
        <name>NADP(+)</name>
        <dbReference type="ChEBI" id="CHEBI:58349"/>
    </ligand>
</feature>
<dbReference type="PANTHER" id="PTHR48467:SF1">
    <property type="entry name" value="GLUTAMATE SYNTHASE 1 [NADH], CHLOROPLASTIC-LIKE"/>
    <property type="match status" value="1"/>
</dbReference>
<gene>
    <name evidence="11" type="primary">ARH1</name>
    <name evidence="11" type="ORF">CspeluHIS016_0304240</name>
</gene>
<keyword evidence="3 8" id="KW-0285">Flavoprotein</keyword>
<name>A0AAD3TU44_9TREE</name>
<organism evidence="11 12">
    <name type="scientific">Cutaneotrichosporon spelunceum</name>
    <dbReference type="NCBI Taxonomy" id="1672016"/>
    <lineage>
        <taxon>Eukaryota</taxon>
        <taxon>Fungi</taxon>
        <taxon>Dikarya</taxon>
        <taxon>Basidiomycota</taxon>
        <taxon>Agaricomycotina</taxon>
        <taxon>Tremellomycetes</taxon>
        <taxon>Trichosporonales</taxon>
        <taxon>Trichosporonaceae</taxon>
        <taxon>Cutaneotrichosporon</taxon>
    </lineage>
</organism>
<dbReference type="GO" id="GO:0005739">
    <property type="term" value="C:mitochondrion"/>
    <property type="evidence" value="ECO:0007669"/>
    <property type="project" value="UniProtKB-SubCell"/>
</dbReference>
<evidence type="ECO:0000256" key="9">
    <source>
        <dbReference type="PIRSR" id="PIRSR000362-1"/>
    </source>
</evidence>
<evidence type="ECO:0000256" key="3">
    <source>
        <dbReference type="ARBA" id="ARBA00022630"/>
    </source>
</evidence>
<evidence type="ECO:0000256" key="5">
    <source>
        <dbReference type="ARBA" id="ARBA00022857"/>
    </source>
</evidence>